<keyword evidence="1" id="KW-0812">Transmembrane</keyword>
<sequence>MWLSYFIPAPGLKIPLLIVQLQQIKPKSANMEWVVVIVIGLIALLIYTSIAKKNLLKQMEQEGYDVTNRIENIRYLSGHPDIDNGILFSSLFKRGDFLYIMQATYALKWQYKFSGSIPLSDITNITLMDESYTTSEWVTRPDYFNRNQTRTVQENTRHEAARLRISWRDGRFLHQTTFAYRGYNAINKATKARNILIRHIQQPA</sequence>
<reference evidence="2" key="2">
    <citation type="submission" date="2020-09" db="EMBL/GenBank/DDBJ databases">
        <authorList>
            <person name="Sun Q."/>
            <person name="Zhou Y."/>
        </authorList>
    </citation>
    <scope>NUCLEOTIDE SEQUENCE</scope>
    <source>
        <strain evidence="2">CGMCC 1.15290</strain>
    </source>
</reference>
<dbReference type="Proteomes" id="UP000627292">
    <property type="component" value="Unassembled WGS sequence"/>
</dbReference>
<comment type="caution">
    <text evidence="2">The sequence shown here is derived from an EMBL/GenBank/DDBJ whole genome shotgun (WGS) entry which is preliminary data.</text>
</comment>
<protein>
    <submittedName>
        <fullName evidence="2">Uncharacterized protein</fullName>
    </submittedName>
</protein>
<evidence type="ECO:0000313" key="3">
    <source>
        <dbReference type="Proteomes" id="UP000627292"/>
    </source>
</evidence>
<dbReference type="AlphaFoldDB" id="A0A917IPY1"/>
<organism evidence="2 3">
    <name type="scientific">Filimonas zeae</name>
    <dbReference type="NCBI Taxonomy" id="1737353"/>
    <lineage>
        <taxon>Bacteria</taxon>
        <taxon>Pseudomonadati</taxon>
        <taxon>Bacteroidota</taxon>
        <taxon>Chitinophagia</taxon>
        <taxon>Chitinophagales</taxon>
        <taxon>Chitinophagaceae</taxon>
        <taxon>Filimonas</taxon>
    </lineage>
</organism>
<proteinExistence type="predicted"/>
<evidence type="ECO:0000313" key="2">
    <source>
        <dbReference type="EMBL" id="GGH59231.1"/>
    </source>
</evidence>
<dbReference type="EMBL" id="BMIB01000001">
    <property type="protein sequence ID" value="GGH59231.1"/>
    <property type="molecule type" value="Genomic_DNA"/>
</dbReference>
<keyword evidence="1" id="KW-0472">Membrane</keyword>
<keyword evidence="1" id="KW-1133">Transmembrane helix</keyword>
<gene>
    <name evidence="2" type="ORF">GCM10011379_05780</name>
</gene>
<accession>A0A917IPY1</accession>
<reference evidence="2" key="1">
    <citation type="journal article" date="2014" name="Int. J. Syst. Evol. Microbiol.">
        <title>Complete genome sequence of Corynebacterium casei LMG S-19264T (=DSM 44701T), isolated from a smear-ripened cheese.</title>
        <authorList>
            <consortium name="US DOE Joint Genome Institute (JGI-PGF)"/>
            <person name="Walter F."/>
            <person name="Albersmeier A."/>
            <person name="Kalinowski J."/>
            <person name="Ruckert C."/>
        </authorList>
    </citation>
    <scope>NUCLEOTIDE SEQUENCE</scope>
    <source>
        <strain evidence="2">CGMCC 1.15290</strain>
    </source>
</reference>
<evidence type="ECO:0000256" key="1">
    <source>
        <dbReference type="SAM" id="Phobius"/>
    </source>
</evidence>
<keyword evidence="3" id="KW-1185">Reference proteome</keyword>
<feature type="transmembrane region" description="Helical" evidence="1">
    <location>
        <begin position="33"/>
        <end position="50"/>
    </location>
</feature>
<name>A0A917IPY1_9BACT</name>